<evidence type="ECO:0000313" key="2">
    <source>
        <dbReference type="EMBL" id="CAF9927395.1"/>
    </source>
</evidence>
<dbReference type="AlphaFoldDB" id="A0A8H3ITP0"/>
<keyword evidence="3" id="KW-1185">Reference proteome</keyword>
<dbReference type="OrthoDB" id="10540034at2759"/>
<dbReference type="EMBL" id="CAJPDS010000044">
    <property type="protein sequence ID" value="CAF9927395.1"/>
    <property type="molecule type" value="Genomic_DNA"/>
</dbReference>
<feature type="signal peptide" evidence="1">
    <location>
        <begin position="1"/>
        <end position="26"/>
    </location>
</feature>
<name>A0A8H3ITP0_9LECA</name>
<comment type="caution">
    <text evidence="2">The sequence shown here is derived from an EMBL/GenBank/DDBJ whole genome shotgun (WGS) entry which is preliminary data.</text>
</comment>
<keyword evidence="1" id="KW-0732">Signal</keyword>
<protein>
    <submittedName>
        <fullName evidence="2">Uncharacterized protein</fullName>
    </submittedName>
</protein>
<dbReference type="Proteomes" id="UP000664521">
    <property type="component" value="Unassembled WGS sequence"/>
</dbReference>
<accession>A0A8H3ITP0</accession>
<organism evidence="2 3">
    <name type="scientific">Heterodermia speciosa</name>
    <dbReference type="NCBI Taxonomy" id="116794"/>
    <lineage>
        <taxon>Eukaryota</taxon>
        <taxon>Fungi</taxon>
        <taxon>Dikarya</taxon>
        <taxon>Ascomycota</taxon>
        <taxon>Pezizomycotina</taxon>
        <taxon>Lecanoromycetes</taxon>
        <taxon>OSLEUM clade</taxon>
        <taxon>Lecanoromycetidae</taxon>
        <taxon>Caliciales</taxon>
        <taxon>Physciaceae</taxon>
        <taxon>Heterodermia</taxon>
    </lineage>
</organism>
<feature type="chain" id="PRO_5034270663" evidence="1">
    <location>
        <begin position="27"/>
        <end position="259"/>
    </location>
</feature>
<evidence type="ECO:0000256" key="1">
    <source>
        <dbReference type="SAM" id="SignalP"/>
    </source>
</evidence>
<evidence type="ECO:0000313" key="3">
    <source>
        <dbReference type="Proteomes" id="UP000664521"/>
    </source>
</evidence>
<proteinExistence type="predicted"/>
<sequence length="259" mass="28410">MRISTPSIPVLLFFFLLLLLRPPLTTQTYNSQFFLYPTSLLTLTTLPNGTQQYQYPDGTPINLGASSSTNPFSDPLALAEGYTVHLHSYYSLTAYIPILFTSAIFESFYRTIFEHAAAELWGGSGAGGRSSSARDSKRVSIAVGRLQLVFRSEPGPVPWHIVAAFAWSMWQAAKRGFTGGYELEIRGPGGGEVTGVVLVVGEDAGGDGVRWGDGDGGTEDCDCSMTEASEMTTEENLDEYIDDFCKRRCRRDNKRDWGG</sequence>
<reference evidence="2" key="1">
    <citation type="submission" date="2021-03" db="EMBL/GenBank/DDBJ databases">
        <authorList>
            <person name="Tagirdzhanova G."/>
        </authorList>
    </citation>
    <scope>NUCLEOTIDE SEQUENCE</scope>
</reference>
<gene>
    <name evidence="2" type="ORF">HETSPECPRED_006575</name>
</gene>